<dbReference type="EMBL" id="CAXLJL010000556">
    <property type="protein sequence ID" value="CAL5138947.1"/>
    <property type="molecule type" value="Genomic_DNA"/>
</dbReference>
<dbReference type="Proteomes" id="UP001497525">
    <property type="component" value="Unassembled WGS sequence"/>
</dbReference>
<comment type="caution">
    <text evidence="1">The sequence shown here is derived from an EMBL/GenBank/DDBJ whole genome shotgun (WGS) entry which is preliminary data.</text>
</comment>
<reference evidence="1" key="1">
    <citation type="submission" date="2024-06" db="EMBL/GenBank/DDBJ databases">
        <authorList>
            <person name="Liu X."/>
            <person name="Lenzi L."/>
            <person name="Haldenby T S."/>
            <person name="Uol C."/>
        </authorList>
    </citation>
    <scope>NUCLEOTIDE SEQUENCE</scope>
</reference>
<protein>
    <recommendedName>
        <fullName evidence="3">Nucleoprotein</fullName>
    </recommendedName>
</protein>
<organism evidence="1 2">
    <name type="scientific">Calicophoron daubneyi</name>
    <name type="common">Rumen fluke</name>
    <name type="synonym">Paramphistomum daubneyi</name>
    <dbReference type="NCBI Taxonomy" id="300641"/>
    <lineage>
        <taxon>Eukaryota</taxon>
        <taxon>Metazoa</taxon>
        <taxon>Spiralia</taxon>
        <taxon>Lophotrochozoa</taxon>
        <taxon>Platyhelminthes</taxon>
        <taxon>Trematoda</taxon>
        <taxon>Digenea</taxon>
        <taxon>Plagiorchiida</taxon>
        <taxon>Pronocephalata</taxon>
        <taxon>Paramphistomoidea</taxon>
        <taxon>Paramphistomidae</taxon>
        <taxon>Calicophoron</taxon>
    </lineage>
</organism>
<accession>A0AAV2TR62</accession>
<evidence type="ECO:0008006" key="3">
    <source>
        <dbReference type="Google" id="ProtNLM"/>
    </source>
</evidence>
<proteinExistence type="predicted"/>
<name>A0AAV2TR62_CALDB</name>
<evidence type="ECO:0000313" key="2">
    <source>
        <dbReference type="Proteomes" id="UP001497525"/>
    </source>
</evidence>
<dbReference type="AlphaFoldDB" id="A0AAV2TR62"/>
<evidence type="ECO:0000313" key="1">
    <source>
        <dbReference type="EMBL" id="CAL5138947.1"/>
    </source>
</evidence>
<gene>
    <name evidence="1" type="ORF">CDAUBV1_LOCUS14008</name>
</gene>
<sequence>MNSKTRAKKLESVQPKTSMSDSKMEEFLKLPYSSDEPGIRDALVAVVVSFFCGSDRKAGMITERQSLRLLTESHVDQLTSKHGMRFLSFSGIHAVVFASLAYGRVKISCDAYVNFFLPKFAEELRKETRSHSLSTNDIYAAIIYSCLKDTECGIKDRMARDTILVHRGMLAQRAGVMPERVTGKVKVRLNF</sequence>